<reference evidence="2" key="1">
    <citation type="submission" date="2021-08" db="EMBL/GenBank/DDBJ databases">
        <title>Flavobacterium sp. strain CC-SYL302.</title>
        <authorList>
            <person name="Lin S.-Y."/>
            <person name="Lee T.-H."/>
            <person name="Young C.-C."/>
        </authorList>
    </citation>
    <scope>NUCLEOTIDE SEQUENCE</scope>
    <source>
        <strain evidence="2">CC-SYL302</strain>
    </source>
</reference>
<evidence type="ECO:0000313" key="2">
    <source>
        <dbReference type="EMBL" id="UYW00907.1"/>
    </source>
</evidence>
<keyword evidence="2" id="KW-0328">Glycosyltransferase</keyword>
<dbReference type="RefSeq" id="WP_264433138.1">
    <property type="nucleotide sequence ID" value="NZ_CP081495.1"/>
</dbReference>
<gene>
    <name evidence="2" type="ORF">K5I29_10400</name>
</gene>
<dbReference type="Pfam" id="PF19868">
    <property type="entry name" value="DUF6341"/>
    <property type="match status" value="1"/>
</dbReference>
<dbReference type="GO" id="GO:0016757">
    <property type="term" value="F:glycosyltransferase activity"/>
    <property type="evidence" value="ECO:0007669"/>
    <property type="project" value="UniProtKB-KW"/>
</dbReference>
<dbReference type="InterPro" id="IPR045922">
    <property type="entry name" value="DUF6341"/>
</dbReference>
<keyword evidence="1" id="KW-0472">Membrane</keyword>
<protein>
    <submittedName>
        <fullName evidence="2">Uracil phosphoribosyltransferase</fullName>
    </submittedName>
</protein>
<keyword evidence="3" id="KW-1185">Reference proteome</keyword>
<feature type="transmembrane region" description="Helical" evidence="1">
    <location>
        <begin position="31"/>
        <end position="52"/>
    </location>
</feature>
<name>A0ABY6LX51_9FLAO</name>
<accession>A0ABY6LX51</accession>
<evidence type="ECO:0000256" key="1">
    <source>
        <dbReference type="SAM" id="Phobius"/>
    </source>
</evidence>
<proteinExistence type="predicted"/>
<keyword evidence="1" id="KW-0812">Transmembrane</keyword>
<keyword evidence="1" id="KW-1133">Transmembrane helix</keyword>
<evidence type="ECO:0000313" key="3">
    <source>
        <dbReference type="Proteomes" id="UP001163328"/>
    </source>
</evidence>
<keyword evidence="2" id="KW-0808">Transferase</keyword>
<sequence>MTSFFNGLGWFIGDFLMTPMNALAKLELSNWWLANFITWIFIIILCAAFGYWMKQLAIFHESGADEQDTTAHSFLK</sequence>
<dbReference type="EMBL" id="CP081495">
    <property type="protein sequence ID" value="UYW00907.1"/>
    <property type="molecule type" value="Genomic_DNA"/>
</dbReference>
<dbReference type="Proteomes" id="UP001163328">
    <property type="component" value="Chromosome"/>
</dbReference>
<organism evidence="2 3">
    <name type="scientific">Flavobacterium agricola</name>
    <dbReference type="NCBI Taxonomy" id="2870839"/>
    <lineage>
        <taxon>Bacteria</taxon>
        <taxon>Pseudomonadati</taxon>
        <taxon>Bacteroidota</taxon>
        <taxon>Flavobacteriia</taxon>
        <taxon>Flavobacteriales</taxon>
        <taxon>Flavobacteriaceae</taxon>
        <taxon>Flavobacterium</taxon>
    </lineage>
</organism>